<keyword evidence="2" id="KW-1185">Reference proteome</keyword>
<organism evidence="1 2">
    <name type="scientific">Scortum barcoo</name>
    <name type="common">barcoo grunter</name>
    <dbReference type="NCBI Taxonomy" id="214431"/>
    <lineage>
        <taxon>Eukaryota</taxon>
        <taxon>Metazoa</taxon>
        <taxon>Chordata</taxon>
        <taxon>Craniata</taxon>
        <taxon>Vertebrata</taxon>
        <taxon>Euteleostomi</taxon>
        <taxon>Actinopterygii</taxon>
        <taxon>Neopterygii</taxon>
        <taxon>Teleostei</taxon>
        <taxon>Neoteleostei</taxon>
        <taxon>Acanthomorphata</taxon>
        <taxon>Eupercaria</taxon>
        <taxon>Centrarchiformes</taxon>
        <taxon>Terapontoidei</taxon>
        <taxon>Terapontidae</taxon>
        <taxon>Scortum</taxon>
    </lineage>
</organism>
<gene>
    <name evidence="1" type="ORF">L3Q82_022441</name>
</gene>
<protein>
    <submittedName>
        <fullName evidence="1">Uncharacterized protein</fullName>
    </submittedName>
</protein>
<dbReference type="EMBL" id="CM041534">
    <property type="protein sequence ID" value="KAI3373861.1"/>
    <property type="molecule type" value="Genomic_DNA"/>
</dbReference>
<name>A0ACB8X1L2_9TELE</name>
<evidence type="ECO:0000313" key="2">
    <source>
        <dbReference type="Proteomes" id="UP000831701"/>
    </source>
</evidence>
<accession>A0ACB8X1L2</accession>
<dbReference type="Proteomes" id="UP000831701">
    <property type="component" value="Chromosome 4"/>
</dbReference>
<sequence length="289" mass="30840">MFSASIVAHMRSSSKLWTQGLWCLSWRQPPNPVVDTGSKGCHQAEEGVLSDHVGLVGLLTQLTGTGRPSKPQPGRSWRQKLRVWEEFSEAMEEELSVGLEEDSGKPSGASEGGSSTLPTLFTVQGDHTSQPPWKGLRQGTGEENSADSRPLGFRRNNAVFVLVMEHWTSSIPSTGCLTVYGSLPNQSTMCFVDLEKAFDRVPRGILWGGGAPRVWGPGAFAKGCSVSVRPEQELGFLGVKPGAGGSPGLGTTGFHLCFFADDVVLMASSGQDLQHVLGAVCSLSVKRLG</sequence>
<proteinExistence type="predicted"/>
<comment type="caution">
    <text evidence="1">The sequence shown here is derived from an EMBL/GenBank/DDBJ whole genome shotgun (WGS) entry which is preliminary data.</text>
</comment>
<reference evidence="1" key="1">
    <citation type="submission" date="2022-04" db="EMBL/GenBank/DDBJ databases">
        <title>Jade perch genome.</title>
        <authorList>
            <person name="Chao B."/>
        </authorList>
    </citation>
    <scope>NUCLEOTIDE SEQUENCE</scope>
    <source>
        <strain evidence="1">CB-2022</strain>
    </source>
</reference>
<evidence type="ECO:0000313" key="1">
    <source>
        <dbReference type="EMBL" id="KAI3373861.1"/>
    </source>
</evidence>